<feature type="compositionally biased region" description="Pro residues" evidence="1">
    <location>
        <begin position="109"/>
        <end position="127"/>
    </location>
</feature>
<keyword evidence="3" id="KW-1185">Reference proteome</keyword>
<accession>A0A1C5J0J5</accession>
<gene>
    <name evidence="2" type="ORF">GA0070609_3910</name>
</gene>
<dbReference type="AlphaFoldDB" id="A0A1C5J0J5"/>
<evidence type="ECO:0000313" key="3">
    <source>
        <dbReference type="Proteomes" id="UP000198217"/>
    </source>
</evidence>
<feature type="region of interest" description="Disordered" evidence="1">
    <location>
        <begin position="109"/>
        <end position="152"/>
    </location>
</feature>
<evidence type="ECO:0000256" key="1">
    <source>
        <dbReference type="SAM" id="MobiDB-lite"/>
    </source>
</evidence>
<reference evidence="2 3" key="1">
    <citation type="submission" date="2016-06" db="EMBL/GenBank/DDBJ databases">
        <authorList>
            <person name="Kjaerup R.B."/>
            <person name="Dalgaard T.S."/>
            <person name="Juul-Madsen H.R."/>
        </authorList>
    </citation>
    <scope>NUCLEOTIDE SEQUENCE [LARGE SCALE GENOMIC DNA]</scope>
    <source>
        <strain evidence="2 3">DSM 43904</strain>
    </source>
</reference>
<organism evidence="2 3">
    <name type="scientific">Micromonospora echinaurantiaca</name>
    <dbReference type="NCBI Taxonomy" id="47857"/>
    <lineage>
        <taxon>Bacteria</taxon>
        <taxon>Bacillati</taxon>
        <taxon>Actinomycetota</taxon>
        <taxon>Actinomycetes</taxon>
        <taxon>Micromonosporales</taxon>
        <taxon>Micromonosporaceae</taxon>
        <taxon>Micromonospora</taxon>
    </lineage>
</organism>
<proteinExistence type="predicted"/>
<feature type="region of interest" description="Disordered" evidence="1">
    <location>
        <begin position="191"/>
        <end position="260"/>
    </location>
</feature>
<feature type="compositionally biased region" description="Basic and acidic residues" evidence="1">
    <location>
        <begin position="191"/>
        <end position="205"/>
    </location>
</feature>
<evidence type="ECO:0000313" key="2">
    <source>
        <dbReference type="EMBL" id="SCG63811.1"/>
    </source>
</evidence>
<dbReference type="EMBL" id="LT607750">
    <property type="protein sequence ID" value="SCG63811.1"/>
    <property type="molecule type" value="Genomic_DNA"/>
</dbReference>
<feature type="compositionally biased region" description="Low complexity" evidence="1">
    <location>
        <begin position="128"/>
        <end position="142"/>
    </location>
</feature>
<name>A0A1C5J0J5_9ACTN</name>
<dbReference type="RefSeq" id="WP_157748244.1">
    <property type="nucleotide sequence ID" value="NZ_LT607750.1"/>
</dbReference>
<protein>
    <submittedName>
        <fullName evidence="2">Uncharacterized protein</fullName>
    </submittedName>
</protein>
<sequence length="260" mass="26401">MNAHRMDQETVERLLDGPVVDPQDAHRPLVLLLTAVRATARDGELAGEGAAVHAYRRALAGAPLDLPAGPRQRFTLTAFGVRALVAGITLAATGGVAFAAANGSLPNPLRAPAPASAPPSAPSPPSTSPGQPAGPSASPSGAGDHGTTPTASLTGLCRAYREVTDNPGRALENPAFAPLVDAAGGRNRVDDYCDRALGDPPDRSKSPGAPTDRPDGGPGTRATDRPTPAASPDERPTVTGGDRVPSTGPDRSRQPRHTAS</sequence>
<dbReference type="Proteomes" id="UP000198217">
    <property type="component" value="Chromosome I"/>
</dbReference>